<dbReference type="GO" id="GO:0005975">
    <property type="term" value="P:carbohydrate metabolic process"/>
    <property type="evidence" value="ECO:0007669"/>
    <property type="project" value="UniProtKB-ARBA"/>
</dbReference>
<dbReference type="PRINTS" id="PR00081">
    <property type="entry name" value="GDHRDH"/>
</dbReference>
<proteinExistence type="inferred from homology"/>
<evidence type="ECO:0000256" key="1">
    <source>
        <dbReference type="ARBA" id="ARBA00006484"/>
    </source>
</evidence>
<accession>A0A6M8H4T4</accession>
<name>A0A6M8H4T4_9PROT</name>
<dbReference type="PRINTS" id="PR00080">
    <property type="entry name" value="SDRFAMILY"/>
</dbReference>
<reference evidence="4 5" key="1">
    <citation type="journal article" date="2014" name="World J. Microbiol. Biotechnol.">
        <title>Biodiversity and physiological characteristics of Antarctic and Arctic lichens-associated bacteria.</title>
        <authorList>
            <person name="Lee Y.M."/>
            <person name="Kim E.H."/>
            <person name="Lee H.K."/>
            <person name="Hong S.G."/>
        </authorList>
    </citation>
    <scope>NUCLEOTIDE SEQUENCE [LARGE SCALE GENOMIC DNA]</scope>
    <source>
        <strain evidence="4 5">PAMC 26569</strain>
    </source>
</reference>
<dbReference type="PANTHER" id="PTHR42760:SF115">
    <property type="entry name" value="3-OXOACYL-[ACYL-CARRIER-PROTEIN] REDUCTASE FABG"/>
    <property type="match status" value="1"/>
</dbReference>
<dbReference type="InterPro" id="IPR002347">
    <property type="entry name" value="SDR_fam"/>
</dbReference>
<dbReference type="InterPro" id="IPR057326">
    <property type="entry name" value="KR_dom"/>
</dbReference>
<feature type="domain" description="Ketoreductase" evidence="3">
    <location>
        <begin position="15"/>
        <end position="197"/>
    </location>
</feature>
<dbReference type="GO" id="GO:0016616">
    <property type="term" value="F:oxidoreductase activity, acting on the CH-OH group of donors, NAD or NADP as acceptor"/>
    <property type="evidence" value="ECO:0007669"/>
    <property type="project" value="UniProtKB-ARBA"/>
</dbReference>
<gene>
    <name evidence="4" type="ORF">HN018_00185</name>
</gene>
<evidence type="ECO:0000313" key="4">
    <source>
        <dbReference type="EMBL" id="QKE88681.1"/>
    </source>
</evidence>
<dbReference type="Gene3D" id="3.40.50.720">
    <property type="entry name" value="NAD(P)-binding Rossmann-like Domain"/>
    <property type="match status" value="1"/>
</dbReference>
<evidence type="ECO:0000259" key="3">
    <source>
        <dbReference type="SMART" id="SM00822"/>
    </source>
</evidence>
<dbReference type="PANTHER" id="PTHR42760">
    <property type="entry name" value="SHORT-CHAIN DEHYDROGENASES/REDUCTASES FAMILY MEMBER"/>
    <property type="match status" value="1"/>
</dbReference>
<keyword evidence="5" id="KW-1185">Reference proteome</keyword>
<sequence>MASTRYLDKYDLTGRTAVITGGGRGIGLACAEALSEAGARIVLLERDEDAARSGAASLSASGAEVSWRLVDVVDPDALEAAAAAIEREVGPVDILVCCAGIAISGVAAEVATPEQWRQVIDINLNGVFWSCQAFGRAMLERGRGAIVNMGSMSGLVVNRPQEQASYNASKAAVHQLTKSLAAEWARRGVRVNAVAPTYIDTPMTRYGMQDETLKHAWLDATPMGRIGRTDEVASVVLFLASEAASLLTGSIVVADAGYTCW</sequence>
<dbReference type="Proteomes" id="UP000500767">
    <property type="component" value="Chromosome"/>
</dbReference>
<dbReference type="SMART" id="SM00822">
    <property type="entry name" value="PKS_KR"/>
    <property type="match status" value="1"/>
</dbReference>
<dbReference type="SUPFAM" id="SSF51735">
    <property type="entry name" value="NAD(P)-binding Rossmann-fold domains"/>
    <property type="match status" value="1"/>
</dbReference>
<evidence type="ECO:0000313" key="5">
    <source>
        <dbReference type="Proteomes" id="UP000500767"/>
    </source>
</evidence>
<protein>
    <submittedName>
        <fullName evidence="4">SDR family oxidoreductase</fullName>
    </submittedName>
</protein>
<dbReference type="Pfam" id="PF13561">
    <property type="entry name" value="adh_short_C2"/>
    <property type="match status" value="1"/>
</dbReference>
<organism evidence="4 5">
    <name type="scientific">Lichenicola cladoniae</name>
    <dbReference type="NCBI Taxonomy" id="1484109"/>
    <lineage>
        <taxon>Bacteria</taxon>
        <taxon>Pseudomonadati</taxon>
        <taxon>Pseudomonadota</taxon>
        <taxon>Alphaproteobacteria</taxon>
        <taxon>Acetobacterales</taxon>
        <taxon>Acetobacteraceae</taxon>
        <taxon>Lichenicola</taxon>
    </lineage>
</organism>
<dbReference type="FunFam" id="3.40.50.720:FF:000240">
    <property type="entry name" value="SDR family oxidoreductase"/>
    <property type="match status" value="1"/>
</dbReference>
<dbReference type="InterPro" id="IPR036291">
    <property type="entry name" value="NAD(P)-bd_dom_sf"/>
</dbReference>
<evidence type="ECO:0000256" key="2">
    <source>
        <dbReference type="ARBA" id="ARBA00023002"/>
    </source>
</evidence>
<comment type="similarity">
    <text evidence="1">Belongs to the short-chain dehydrogenases/reductases (SDR) family.</text>
</comment>
<dbReference type="PROSITE" id="PS00061">
    <property type="entry name" value="ADH_SHORT"/>
    <property type="match status" value="1"/>
</dbReference>
<dbReference type="EMBL" id="CP053708">
    <property type="protein sequence ID" value="QKE88681.1"/>
    <property type="molecule type" value="Genomic_DNA"/>
</dbReference>
<dbReference type="KEGG" id="lck:HN018_00185"/>
<keyword evidence="2" id="KW-0560">Oxidoreductase</keyword>
<dbReference type="AlphaFoldDB" id="A0A6M8H4T4"/>
<dbReference type="InterPro" id="IPR020904">
    <property type="entry name" value="Sc_DH/Rdtase_CS"/>
</dbReference>
<dbReference type="RefSeq" id="WP_171834280.1">
    <property type="nucleotide sequence ID" value="NZ_CP053708.1"/>
</dbReference>